<organism evidence="2 3">
    <name type="scientific">Dipteronia dyeriana</name>
    <dbReference type="NCBI Taxonomy" id="168575"/>
    <lineage>
        <taxon>Eukaryota</taxon>
        <taxon>Viridiplantae</taxon>
        <taxon>Streptophyta</taxon>
        <taxon>Embryophyta</taxon>
        <taxon>Tracheophyta</taxon>
        <taxon>Spermatophyta</taxon>
        <taxon>Magnoliopsida</taxon>
        <taxon>eudicotyledons</taxon>
        <taxon>Gunneridae</taxon>
        <taxon>Pentapetalae</taxon>
        <taxon>rosids</taxon>
        <taxon>malvids</taxon>
        <taxon>Sapindales</taxon>
        <taxon>Sapindaceae</taxon>
        <taxon>Hippocastanoideae</taxon>
        <taxon>Acereae</taxon>
        <taxon>Dipteronia</taxon>
    </lineage>
</organism>
<dbReference type="AlphaFoldDB" id="A0AAD9UAG9"/>
<accession>A0AAD9UAG9</accession>
<dbReference type="GO" id="GO:0008198">
    <property type="term" value="F:ferrous iron binding"/>
    <property type="evidence" value="ECO:0007669"/>
    <property type="project" value="TreeGrafter"/>
</dbReference>
<evidence type="ECO:0000313" key="3">
    <source>
        <dbReference type="Proteomes" id="UP001280121"/>
    </source>
</evidence>
<name>A0AAD9UAG9_9ROSI</name>
<proteinExistence type="predicted"/>
<dbReference type="InterPro" id="IPR004574">
    <property type="entry name" value="Alkb"/>
</dbReference>
<evidence type="ECO:0000256" key="1">
    <source>
        <dbReference type="ARBA" id="ARBA00001954"/>
    </source>
</evidence>
<dbReference type="PANTHER" id="PTHR16557">
    <property type="entry name" value="ALKYLATED DNA REPAIR PROTEIN ALKB-RELATED"/>
    <property type="match status" value="1"/>
</dbReference>
<evidence type="ECO:0000313" key="2">
    <source>
        <dbReference type="EMBL" id="KAK2650936.1"/>
    </source>
</evidence>
<dbReference type="Proteomes" id="UP001280121">
    <property type="component" value="Unassembled WGS sequence"/>
</dbReference>
<comment type="caution">
    <text evidence="2">The sequence shown here is derived from an EMBL/GenBank/DDBJ whole genome shotgun (WGS) entry which is preliminary data.</text>
</comment>
<comment type="cofactor">
    <cofactor evidence="1">
        <name>Fe(2+)</name>
        <dbReference type="ChEBI" id="CHEBI:29033"/>
    </cofactor>
</comment>
<dbReference type="GO" id="GO:0005737">
    <property type="term" value="C:cytoplasm"/>
    <property type="evidence" value="ECO:0007669"/>
    <property type="project" value="TreeGrafter"/>
</dbReference>
<gene>
    <name evidence="2" type="ORF">Ddye_018425</name>
</gene>
<dbReference type="GO" id="GO:0035515">
    <property type="term" value="F:oxidative RNA demethylase activity"/>
    <property type="evidence" value="ECO:0007669"/>
    <property type="project" value="TreeGrafter"/>
</dbReference>
<reference evidence="2" key="1">
    <citation type="journal article" date="2023" name="Plant J.">
        <title>Genome sequences and population genomics provide insights into the demographic history, inbreeding, and mutation load of two 'living fossil' tree species of Dipteronia.</title>
        <authorList>
            <person name="Feng Y."/>
            <person name="Comes H.P."/>
            <person name="Chen J."/>
            <person name="Zhu S."/>
            <person name="Lu R."/>
            <person name="Zhang X."/>
            <person name="Li P."/>
            <person name="Qiu J."/>
            <person name="Olsen K.M."/>
            <person name="Qiu Y."/>
        </authorList>
    </citation>
    <scope>NUCLEOTIDE SEQUENCE</scope>
    <source>
        <strain evidence="2">KIB01</strain>
    </source>
</reference>
<protein>
    <submittedName>
        <fullName evidence="2">Uncharacterized protein</fullName>
    </submittedName>
</protein>
<dbReference type="EMBL" id="JANJYI010000005">
    <property type="protein sequence ID" value="KAK2650936.1"/>
    <property type="molecule type" value="Genomic_DNA"/>
</dbReference>
<keyword evidence="3" id="KW-1185">Reference proteome</keyword>
<dbReference type="GO" id="GO:0035513">
    <property type="term" value="P:oxidative RNA demethylation"/>
    <property type="evidence" value="ECO:0007669"/>
    <property type="project" value="TreeGrafter"/>
</dbReference>
<dbReference type="PANTHER" id="PTHR16557:SF2">
    <property type="entry name" value="NUCLEIC ACID DIOXYGENASE ALKBH1"/>
    <property type="match status" value="1"/>
</dbReference>
<dbReference type="GO" id="GO:0035516">
    <property type="term" value="F:broad specificity oxidative DNA demethylase activity"/>
    <property type="evidence" value="ECO:0007669"/>
    <property type="project" value="TreeGrafter"/>
</dbReference>
<sequence length="83" mass="9236">MVLLKNFLFFSDQVSILKTCRYLGLGPGGFYQPGYREGASLHLKMLCLVKNWDPEKKVCEDIGGWCYTPTPPTIPASTIPVPS</sequence>